<dbReference type="Proteomes" id="UP000553981">
    <property type="component" value="Unassembled WGS sequence"/>
</dbReference>
<accession>A0A2X3AN43</accession>
<protein>
    <submittedName>
        <fullName evidence="1">Thioredoxin</fullName>
    </submittedName>
</protein>
<evidence type="ECO:0000313" key="2">
    <source>
        <dbReference type="EMBL" id="SQB64359.1"/>
    </source>
</evidence>
<dbReference type="EMBL" id="JABCUI010000001">
    <property type="protein sequence ID" value="NMW86889.1"/>
    <property type="molecule type" value="Genomic_DNA"/>
</dbReference>
<dbReference type="GeneID" id="55565987"/>
<gene>
    <name evidence="1" type="ORF">HHJ67_03890</name>
    <name evidence="2" type="ORF">NCTC11820_00703</name>
</gene>
<dbReference type="Proteomes" id="UP000250245">
    <property type="component" value="Unassembled WGS sequence"/>
</dbReference>
<evidence type="ECO:0000313" key="1">
    <source>
        <dbReference type="EMBL" id="NMW86889.1"/>
    </source>
</evidence>
<name>A0A2X3AN43_9ACTO</name>
<organism evidence="2 3">
    <name type="scientific">Mobiluncus curtisii</name>
    <dbReference type="NCBI Taxonomy" id="2051"/>
    <lineage>
        <taxon>Bacteria</taxon>
        <taxon>Bacillati</taxon>
        <taxon>Actinomycetota</taxon>
        <taxon>Actinomycetes</taxon>
        <taxon>Actinomycetales</taxon>
        <taxon>Actinomycetaceae</taxon>
        <taxon>Mobiluncus</taxon>
    </lineage>
</organism>
<dbReference type="EMBL" id="UASJ01000001">
    <property type="protein sequence ID" value="SQB64359.1"/>
    <property type="molecule type" value="Genomic_DNA"/>
</dbReference>
<evidence type="ECO:0000313" key="4">
    <source>
        <dbReference type="Proteomes" id="UP000553981"/>
    </source>
</evidence>
<reference evidence="1 4" key="2">
    <citation type="submission" date="2020-04" db="EMBL/GenBank/DDBJ databases">
        <title>Antimicrobial susceptibility and clonality of vaginal-derived multi-drug resistant Mobiluncus isolates in China.</title>
        <authorList>
            <person name="Zhang X."/>
        </authorList>
    </citation>
    <scope>NUCLEOTIDE SEQUENCE [LARGE SCALE GENOMIC DNA]</scope>
    <source>
        <strain evidence="1 4">19</strain>
    </source>
</reference>
<evidence type="ECO:0000313" key="3">
    <source>
        <dbReference type="Proteomes" id="UP000250245"/>
    </source>
</evidence>
<dbReference type="RefSeq" id="WP_004006609.1">
    <property type="nucleotide sequence ID" value="NZ_CAMUDJ010000005.1"/>
</dbReference>
<dbReference type="AlphaFoldDB" id="A0A2X3AN43"/>
<sequence length="61" mass="6604">MSNKQAPTPAALNAQDLHDYREEIEAAHEAPLESQLELLQKVATDLQTVLHGDEALSASHG</sequence>
<reference evidence="2 3" key="1">
    <citation type="submission" date="2018-06" db="EMBL/GenBank/DDBJ databases">
        <authorList>
            <consortium name="Pathogen Informatics"/>
            <person name="Doyle S."/>
        </authorList>
    </citation>
    <scope>NUCLEOTIDE SEQUENCE [LARGE SCALE GENOMIC DNA]</scope>
    <source>
        <strain evidence="2 3">NCTC11820</strain>
    </source>
</reference>
<proteinExistence type="predicted"/>